<keyword evidence="3" id="KW-0732">Signal</keyword>
<evidence type="ECO:0000259" key="11">
    <source>
        <dbReference type="Pfam" id="PF07732"/>
    </source>
</evidence>
<organism evidence="12 13">
    <name type="scientific">Fusarium sarcochroum</name>
    <dbReference type="NCBI Taxonomy" id="1208366"/>
    <lineage>
        <taxon>Eukaryota</taxon>
        <taxon>Fungi</taxon>
        <taxon>Dikarya</taxon>
        <taxon>Ascomycota</taxon>
        <taxon>Pezizomycotina</taxon>
        <taxon>Sordariomycetes</taxon>
        <taxon>Hypocreomycetidae</taxon>
        <taxon>Hypocreales</taxon>
        <taxon>Nectriaceae</taxon>
        <taxon>Fusarium</taxon>
        <taxon>Fusarium lateritium species complex</taxon>
    </lineage>
</organism>
<evidence type="ECO:0000259" key="9">
    <source>
        <dbReference type="Pfam" id="PF00394"/>
    </source>
</evidence>
<dbReference type="GO" id="GO:0005507">
    <property type="term" value="F:copper ion binding"/>
    <property type="evidence" value="ECO:0007669"/>
    <property type="project" value="InterPro"/>
</dbReference>
<evidence type="ECO:0000313" key="12">
    <source>
        <dbReference type="EMBL" id="KAF4959657.1"/>
    </source>
</evidence>
<keyword evidence="4" id="KW-0677">Repeat</keyword>
<dbReference type="Gene3D" id="2.60.40.420">
    <property type="entry name" value="Cupredoxins - blue copper proteins"/>
    <property type="match status" value="3"/>
</dbReference>
<evidence type="ECO:0000256" key="7">
    <source>
        <dbReference type="ARBA" id="ARBA00023180"/>
    </source>
</evidence>
<accession>A0A8H4X2L9</accession>
<evidence type="ECO:0000256" key="5">
    <source>
        <dbReference type="ARBA" id="ARBA00023002"/>
    </source>
</evidence>
<keyword evidence="13" id="KW-1185">Reference proteome</keyword>
<reference evidence="12" key="1">
    <citation type="journal article" date="2020" name="BMC Genomics">
        <title>Correction to: Identification and distribution of gene clusters required for synthesis of sphingolipid metabolism inhibitors in diverse species of the filamentous fungus Fusarium.</title>
        <authorList>
            <person name="Kim H.S."/>
            <person name="Lohmar J.M."/>
            <person name="Busman M."/>
            <person name="Brown D.W."/>
            <person name="Naumann T.A."/>
            <person name="Divon H.H."/>
            <person name="Lysoe E."/>
            <person name="Uhlig S."/>
            <person name="Proctor R.H."/>
        </authorList>
    </citation>
    <scope>NUCLEOTIDE SEQUENCE</scope>
    <source>
        <strain evidence="12">NRRL 20472</strain>
    </source>
</reference>
<feature type="region of interest" description="Disordered" evidence="8">
    <location>
        <begin position="1"/>
        <end position="22"/>
    </location>
</feature>
<dbReference type="InterPro" id="IPR008972">
    <property type="entry name" value="Cupredoxin"/>
</dbReference>
<keyword evidence="7" id="KW-0325">Glycoprotein</keyword>
<evidence type="ECO:0000256" key="3">
    <source>
        <dbReference type="ARBA" id="ARBA00022729"/>
    </source>
</evidence>
<comment type="similarity">
    <text evidence="1">Belongs to the multicopper oxidase family.</text>
</comment>
<name>A0A8H4X2L9_9HYPO</name>
<dbReference type="GO" id="GO:0016491">
    <property type="term" value="F:oxidoreductase activity"/>
    <property type="evidence" value="ECO:0007669"/>
    <property type="project" value="UniProtKB-KW"/>
</dbReference>
<evidence type="ECO:0000256" key="6">
    <source>
        <dbReference type="ARBA" id="ARBA00023008"/>
    </source>
</evidence>
<feature type="domain" description="Plastocyanin-like" evidence="11">
    <location>
        <begin position="9"/>
        <end position="71"/>
    </location>
</feature>
<dbReference type="Pfam" id="PF07732">
    <property type="entry name" value="Cu-oxidase_3"/>
    <property type="match status" value="1"/>
</dbReference>
<dbReference type="Proteomes" id="UP000622797">
    <property type="component" value="Unassembled WGS sequence"/>
</dbReference>
<dbReference type="InterPro" id="IPR011707">
    <property type="entry name" value="Cu-oxidase-like_N"/>
</dbReference>
<proteinExistence type="inferred from homology"/>
<evidence type="ECO:0008006" key="14">
    <source>
        <dbReference type="Google" id="ProtNLM"/>
    </source>
</evidence>
<dbReference type="InterPro" id="IPR011706">
    <property type="entry name" value="Cu-oxidase_C"/>
</dbReference>
<sequence>MDESRSGVGHKQTVGNWNDGTAGLSQFPTLPRGNWTNAYDTSGSWGLNWFAEHTTTASVDGLYGALYVAPPPERPRPYHLISNDTLELRQVMEAEREIRHLMIQNHQHRDTVWKLLRMKAEGSEYYCYDSILVNGKGRVHCRQPGFDHLSGQSLDEKGCIQPPNLPHEACTPSLADYEIIETHGQKYIMLNLMNVGFEHEEKLSIDHHKMIVVANNGGFVVPQETDVVYIPNGSRITVLVRLDAEPADYAIRISSTSILQNLHGYSILRYPAKRLPRYGEPMMLPSIAPEKVCLLPDGNTQANCSTVEGQFLPPYPPQPPPAASKHDPGQADFTFRLAAGSQPSKTEKYVPEYFLNGKPWQLFHSSMLPLLFHSPNETLGKPIIGNLPLGSVVDLIIDNKINETIPLYKHGEPAWLLGSNSQQRFPEDTVHAAMQRPGNLGKPLNLQDPALVVVHDLPPLGWSVLRFEVTAQQATMLHATKLRYFALGMTVPILEGITEETPIKIPESVLDRPHVEFKPAHDGIFG</sequence>
<comment type="caution">
    <text evidence="12">The sequence shown here is derived from an EMBL/GenBank/DDBJ whole genome shotgun (WGS) entry which is preliminary data.</text>
</comment>
<reference evidence="12" key="2">
    <citation type="submission" date="2020-05" db="EMBL/GenBank/DDBJ databases">
        <authorList>
            <person name="Kim H.-S."/>
            <person name="Proctor R.H."/>
            <person name="Brown D.W."/>
        </authorList>
    </citation>
    <scope>NUCLEOTIDE SEQUENCE</scope>
    <source>
        <strain evidence="12">NRRL 20472</strain>
    </source>
</reference>
<dbReference type="Pfam" id="PF07731">
    <property type="entry name" value="Cu-oxidase_2"/>
    <property type="match status" value="1"/>
</dbReference>
<dbReference type="PANTHER" id="PTHR11709:SF488">
    <property type="entry name" value="LACCASE-RELATED"/>
    <property type="match status" value="1"/>
</dbReference>
<dbReference type="InterPro" id="IPR001117">
    <property type="entry name" value="Cu-oxidase_2nd"/>
</dbReference>
<protein>
    <recommendedName>
        <fullName evidence="14">Laccase</fullName>
    </recommendedName>
</protein>
<evidence type="ECO:0000256" key="8">
    <source>
        <dbReference type="SAM" id="MobiDB-lite"/>
    </source>
</evidence>
<dbReference type="Pfam" id="PF00394">
    <property type="entry name" value="Cu-oxidase"/>
    <property type="match status" value="1"/>
</dbReference>
<feature type="domain" description="Plastocyanin-like" evidence="10">
    <location>
        <begin position="384"/>
        <end position="496"/>
    </location>
</feature>
<dbReference type="OrthoDB" id="2121828at2759"/>
<feature type="domain" description="Plastocyanin-like" evidence="9">
    <location>
        <begin position="115"/>
        <end position="270"/>
    </location>
</feature>
<dbReference type="EMBL" id="JABEXW010000657">
    <property type="protein sequence ID" value="KAF4959657.1"/>
    <property type="molecule type" value="Genomic_DNA"/>
</dbReference>
<dbReference type="CDD" id="cd13876">
    <property type="entry name" value="CuRO_2_Abr2_like"/>
    <property type="match status" value="1"/>
</dbReference>
<keyword evidence="5" id="KW-0560">Oxidoreductase</keyword>
<dbReference type="PANTHER" id="PTHR11709">
    <property type="entry name" value="MULTI-COPPER OXIDASE"/>
    <property type="match status" value="1"/>
</dbReference>
<gene>
    <name evidence="12" type="ORF">FSARC_10667</name>
</gene>
<evidence type="ECO:0000256" key="2">
    <source>
        <dbReference type="ARBA" id="ARBA00022723"/>
    </source>
</evidence>
<evidence type="ECO:0000256" key="4">
    <source>
        <dbReference type="ARBA" id="ARBA00022737"/>
    </source>
</evidence>
<feature type="compositionally biased region" description="Polar residues" evidence="8">
    <location>
        <begin position="13"/>
        <end position="22"/>
    </location>
</feature>
<dbReference type="AlphaFoldDB" id="A0A8H4X2L9"/>
<evidence type="ECO:0000256" key="1">
    <source>
        <dbReference type="ARBA" id="ARBA00010609"/>
    </source>
</evidence>
<keyword evidence="6" id="KW-0186">Copper</keyword>
<evidence type="ECO:0000313" key="13">
    <source>
        <dbReference type="Proteomes" id="UP000622797"/>
    </source>
</evidence>
<dbReference type="SUPFAM" id="SSF49503">
    <property type="entry name" value="Cupredoxins"/>
    <property type="match status" value="3"/>
</dbReference>
<dbReference type="InterPro" id="IPR045087">
    <property type="entry name" value="Cu-oxidase_fam"/>
</dbReference>
<evidence type="ECO:0000259" key="10">
    <source>
        <dbReference type="Pfam" id="PF07731"/>
    </source>
</evidence>
<keyword evidence="2" id="KW-0479">Metal-binding</keyword>